<dbReference type="Proteomes" id="UP000298663">
    <property type="component" value="Unassembled WGS sequence"/>
</dbReference>
<accession>A0A4U5M733</accession>
<keyword evidence="2" id="KW-1185">Reference proteome</keyword>
<reference evidence="1 2" key="2">
    <citation type="journal article" date="2019" name="G3 (Bethesda)">
        <title>Hybrid Assembly of the Genome of the Entomopathogenic Nematode Steinernema carpocapsae Identifies the X-Chromosome.</title>
        <authorList>
            <person name="Serra L."/>
            <person name="Macchietto M."/>
            <person name="Macias-Munoz A."/>
            <person name="McGill C.J."/>
            <person name="Rodriguez I.M."/>
            <person name="Rodriguez B."/>
            <person name="Murad R."/>
            <person name="Mortazavi A."/>
        </authorList>
    </citation>
    <scope>NUCLEOTIDE SEQUENCE [LARGE SCALE GENOMIC DNA]</scope>
    <source>
        <strain evidence="1 2">ALL</strain>
    </source>
</reference>
<evidence type="ECO:0000313" key="2">
    <source>
        <dbReference type="Proteomes" id="UP000298663"/>
    </source>
</evidence>
<comment type="caution">
    <text evidence="1">The sequence shown here is derived from an EMBL/GenBank/DDBJ whole genome shotgun (WGS) entry which is preliminary data.</text>
</comment>
<dbReference type="AlphaFoldDB" id="A0A4U5M733"/>
<organism evidence="1 2">
    <name type="scientific">Steinernema carpocapsae</name>
    <name type="common">Entomopathogenic nematode</name>
    <dbReference type="NCBI Taxonomy" id="34508"/>
    <lineage>
        <taxon>Eukaryota</taxon>
        <taxon>Metazoa</taxon>
        <taxon>Ecdysozoa</taxon>
        <taxon>Nematoda</taxon>
        <taxon>Chromadorea</taxon>
        <taxon>Rhabditida</taxon>
        <taxon>Tylenchina</taxon>
        <taxon>Panagrolaimomorpha</taxon>
        <taxon>Strongyloidoidea</taxon>
        <taxon>Steinernematidae</taxon>
        <taxon>Steinernema</taxon>
    </lineage>
</organism>
<evidence type="ECO:0000313" key="1">
    <source>
        <dbReference type="EMBL" id="TKR64711.1"/>
    </source>
</evidence>
<dbReference type="EMBL" id="AZBU02000009">
    <property type="protein sequence ID" value="TKR64711.1"/>
    <property type="molecule type" value="Genomic_DNA"/>
</dbReference>
<protein>
    <submittedName>
        <fullName evidence="1">Uncharacterized protein</fullName>
    </submittedName>
</protein>
<reference evidence="1 2" key="1">
    <citation type="journal article" date="2015" name="Genome Biol.">
        <title>Comparative genomics of Steinernema reveals deeply conserved gene regulatory networks.</title>
        <authorList>
            <person name="Dillman A.R."/>
            <person name="Macchietto M."/>
            <person name="Porter C.F."/>
            <person name="Rogers A."/>
            <person name="Williams B."/>
            <person name="Antoshechkin I."/>
            <person name="Lee M.M."/>
            <person name="Goodwin Z."/>
            <person name="Lu X."/>
            <person name="Lewis E.E."/>
            <person name="Goodrich-Blair H."/>
            <person name="Stock S.P."/>
            <person name="Adams B.J."/>
            <person name="Sternberg P.W."/>
            <person name="Mortazavi A."/>
        </authorList>
    </citation>
    <scope>NUCLEOTIDE SEQUENCE [LARGE SCALE GENOMIC DNA]</scope>
    <source>
        <strain evidence="1 2">ALL</strain>
    </source>
</reference>
<sequence length="83" mass="9242">MSELQTCGVSQLAAPDRQKPFQSQAGAISTWETAAERSVFPFYTCPFRNFRACIGRQNPWNQESGIFGISASRSIYSSIFSLI</sequence>
<name>A0A4U5M733_STECR</name>
<gene>
    <name evidence="1" type="ORF">L596_025201</name>
</gene>
<proteinExistence type="predicted"/>